<dbReference type="InterPro" id="IPR012135">
    <property type="entry name" value="Dihydroorotate_DH_1_2"/>
</dbReference>
<dbReference type="CDD" id="cd04741">
    <property type="entry name" value="DHOD_1A_like"/>
    <property type="match status" value="1"/>
</dbReference>
<dbReference type="PANTHER" id="PTHR48109">
    <property type="entry name" value="DIHYDROOROTATE DEHYDROGENASE (QUINONE), MITOCHONDRIAL-RELATED"/>
    <property type="match status" value="1"/>
</dbReference>
<dbReference type="Gene3D" id="2.30.26.10">
    <property type="entry name" value="Dihydroorotate Dehydrogenase A, chain A, domain 2"/>
    <property type="match status" value="1"/>
</dbReference>
<dbReference type="AlphaFoldDB" id="A0A8H3EFE2"/>
<evidence type="ECO:0000256" key="3">
    <source>
        <dbReference type="ARBA" id="ARBA00004496"/>
    </source>
</evidence>
<keyword evidence="10 15" id="KW-0285">Flavoprotein</keyword>
<comment type="pathway">
    <text evidence="4 15">Pyrimidine metabolism; UMP biosynthesis via de novo pathway.</text>
</comment>
<dbReference type="GO" id="GO:0006207">
    <property type="term" value="P:'de novo' pyrimidine nucleobase biosynthetic process"/>
    <property type="evidence" value="ECO:0007669"/>
    <property type="project" value="TreeGrafter"/>
</dbReference>
<evidence type="ECO:0000256" key="8">
    <source>
        <dbReference type="ARBA" id="ARBA00021374"/>
    </source>
</evidence>
<evidence type="ECO:0000256" key="1">
    <source>
        <dbReference type="ARBA" id="ARBA00001694"/>
    </source>
</evidence>
<keyword evidence="9 15" id="KW-0963">Cytoplasm</keyword>
<name>A0A8H3EFE2_9LECA</name>
<evidence type="ECO:0000259" key="16">
    <source>
        <dbReference type="Pfam" id="PF01180"/>
    </source>
</evidence>
<proteinExistence type="inferred from homology"/>
<evidence type="ECO:0000256" key="5">
    <source>
        <dbReference type="ARBA" id="ARBA00008008"/>
    </source>
</evidence>
<dbReference type="GO" id="GO:0005737">
    <property type="term" value="C:cytoplasm"/>
    <property type="evidence" value="ECO:0007669"/>
    <property type="project" value="UniProtKB-SubCell"/>
</dbReference>
<dbReference type="GO" id="GO:0044205">
    <property type="term" value="P:'de novo' UMP biosynthetic process"/>
    <property type="evidence" value="ECO:0007669"/>
    <property type="project" value="UniProtKB-UniPathway"/>
</dbReference>
<evidence type="ECO:0000256" key="11">
    <source>
        <dbReference type="ARBA" id="ARBA00022643"/>
    </source>
</evidence>
<keyword evidence="11 15" id="KW-0288">FMN</keyword>
<dbReference type="PIRSF" id="PIRSF000164">
    <property type="entry name" value="DHO_oxidase"/>
    <property type="match status" value="1"/>
</dbReference>
<keyword evidence="13 15" id="KW-0560">Oxidoreductase</keyword>
<dbReference type="SUPFAM" id="SSF51395">
    <property type="entry name" value="FMN-linked oxidoreductases"/>
    <property type="match status" value="1"/>
</dbReference>
<protein>
    <recommendedName>
        <fullName evidence="8 15">Dihydroorotate dehydrogenase (fumarate)</fullName>
        <ecNumber evidence="7 15">1.3.98.1</ecNumber>
    </recommendedName>
    <alternativeName>
        <fullName evidence="14 15">Dihydroorotate oxidase</fullName>
    </alternativeName>
</protein>
<comment type="similarity">
    <text evidence="5 15">Belongs to the dihydroorotate dehydrogenase family. Type 1 subfamily.</text>
</comment>
<comment type="subcellular location">
    <subcellularLocation>
        <location evidence="3 15">Cytoplasm</location>
    </subcellularLocation>
</comment>
<reference evidence="17" key="1">
    <citation type="submission" date="2021-03" db="EMBL/GenBank/DDBJ databases">
        <authorList>
            <person name="Tagirdzhanova G."/>
        </authorList>
    </citation>
    <scope>NUCLEOTIDE SEQUENCE</scope>
</reference>
<feature type="domain" description="Dihydroorotate dehydrogenase catalytic" evidence="16">
    <location>
        <begin position="67"/>
        <end position="305"/>
    </location>
</feature>
<dbReference type="Gene3D" id="3.20.20.70">
    <property type="entry name" value="Aldolase class I"/>
    <property type="match status" value="1"/>
</dbReference>
<accession>A0A8H3EFE2</accession>
<comment type="cofactor">
    <cofactor evidence="2 15">
        <name>FMN</name>
        <dbReference type="ChEBI" id="CHEBI:58210"/>
    </cofactor>
</comment>
<comment type="subunit">
    <text evidence="6 15">Homodimer.</text>
</comment>
<dbReference type="Pfam" id="PF01180">
    <property type="entry name" value="DHO_dh"/>
    <property type="match status" value="1"/>
</dbReference>
<dbReference type="PANTHER" id="PTHR48109:SF1">
    <property type="entry name" value="DIHYDROOROTATE DEHYDROGENASE (FUMARATE)"/>
    <property type="match status" value="1"/>
</dbReference>
<dbReference type="InterPro" id="IPR050074">
    <property type="entry name" value="DHO_dehydrogenase"/>
</dbReference>
<keyword evidence="18" id="KW-1185">Reference proteome</keyword>
<evidence type="ECO:0000256" key="9">
    <source>
        <dbReference type="ARBA" id="ARBA00022490"/>
    </source>
</evidence>
<evidence type="ECO:0000313" key="17">
    <source>
        <dbReference type="EMBL" id="CAF9903628.1"/>
    </source>
</evidence>
<evidence type="ECO:0000256" key="10">
    <source>
        <dbReference type="ARBA" id="ARBA00022630"/>
    </source>
</evidence>
<dbReference type="InterPro" id="IPR005720">
    <property type="entry name" value="Dihydroorotate_DH_cat"/>
</dbReference>
<dbReference type="UniPathway" id="UPA00070"/>
<evidence type="ECO:0000256" key="6">
    <source>
        <dbReference type="ARBA" id="ARBA00011738"/>
    </source>
</evidence>
<evidence type="ECO:0000256" key="7">
    <source>
        <dbReference type="ARBA" id="ARBA00011911"/>
    </source>
</evidence>
<dbReference type="InterPro" id="IPR013785">
    <property type="entry name" value="Aldolase_TIM"/>
</dbReference>
<dbReference type="Proteomes" id="UP000664169">
    <property type="component" value="Unassembled WGS sequence"/>
</dbReference>
<organism evidence="17 18">
    <name type="scientific">Gomphillus americanus</name>
    <dbReference type="NCBI Taxonomy" id="1940652"/>
    <lineage>
        <taxon>Eukaryota</taxon>
        <taxon>Fungi</taxon>
        <taxon>Dikarya</taxon>
        <taxon>Ascomycota</taxon>
        <taxon>Pezizomycotina</taxon>
        <taxon>Lecanoromycetes</taxon>
        <taxon>OSLEUM clade</taxon>
        <taxon>Ostropomycetidae</taxon>
        <taxon>Ostropales</taxon>
        <taxon>Graphidaceae</taxon>
        <taxon>Gomphilloideae</taxon>
        <taxon>Gomphillus</taxon>
    </lineage>
</organism>
<evidence type="ECO:0000256" key="4">
    <source>
        <dbReference type="ARBA" id="ARBA00004725"/>
    </source>
</evidence>
<dbReference type="EMBL" id="CAJPDQ010000001">
    <property type="protein sequence ID" value="CAF9903628.1"/>
    <property type="molecule type" value="Genomic_DNA"/>
</dbReference>
<comment type="function">
    <text evidence="15">Catalyzes the conversion of dihydroorotate to orotate with fumarate as the electron acceptor.</text>
</comment>
<keyword evidence="12 15" id="KW-0665">Pyrimidine biosynthesis</keyword>
<evidence type="ECO:0000256" key="14">
    <source>
        <dbReference type="ARBA" id="ARBA00031623"/>
    </source>
</evidence>
<dbReference type="OrthoDB" id="14784at2759"/>
<comment type="catalytic activity">
    <reaction evidence="1 15">
        <text>(S)-dihydroorotate + fumarate = orotate + succinate</text>
        <dbReference type="Rhea" id="RHEA:30059"/>
        <dbReference type="ChEBI" id="CHEBI:29806"/>
        <dbReference type="ChEBI" id="CHEBI:30031"/>
        <dbReference type="ChEBI" id="CHEBI:30839"/>
        <dbReference type="ChEBI" id="CHEBI:30864"/>
        <dbReference type="EC" id="1.3.98.1"/>
    </reaction>
</comment>
<evidence type="ECO:0000256" key="2">
    <source>
        <dbReference type="ARBA" id="ARBA00001917"/>
    </source>
</evidence>
<evidence type="ECO:0000313" key="18">
    <source>
        <dbReference type="Proteomes" id="UP000664169"/>
    </source>
</evidence>
<evidence type="ECO:0000256" key="15">
    <source>
        <dbReference type="RuleBase" id="RU364042"/>
    </source>
</evidence>
<dbReference type="InterPro" id="IPR033886">
    <property type="entry name" value="DHOD_1A"/>
</dbReference>
<dbReference type="EC" id="1.3.98.1" evidence="7 15"/>
<evidence type="ECO:0000256" key="12">
    <source>
        <dbReference type="ARBA" id="ARBA00022975"/>
    </source>
</evidence>
<dbReference type="GO" id="GO:1990663">
    <property type="term" value="F:dihydroorotate dehydrogenase (fumarate) activity"/>
    <property type="evidence" value="ECO:0007669"/>
    <property type="project" value="UniProtKB-EC"/>
</dbReference>
<sequence>MIVPPSLPDIDPPLLNTASRWASTEAELTELYNCTSTGAITVRTSLLRGFKDDPAVHQYCFFDESSKSPSSLNTIGYSSTTLPEYIDIIHKIVTSSPIYSHKPVIFSVTGSALEVAKCVSLLASSSCSSYAAAELNLSCPNIPGKPPPAYSPVALKEYLMALPKSPKIPIGLKLPPYTYHDQFAGLLEVLKDLEVCPISFLTSVNTLGTSLVLDQDTLRPKLQWLTGPGIGGMAGAALHPLALGNVKTLRDMLDEASLHRIQIIGVGGVSDHAGFRRMRQVGAWAVGLATALGVEGIGVFAKIQHGSRTGFEYPG</sequence>
<comment type="caution">
    <text evidence="17">The sequence shown here is derived from an EMBL/GenBank/DDBJ whole genome shotgun (WGS) entry which is preliminary data.</text>
</comment>
<gene>
    <name evidence="17" type="ORF">GOMPHAMPRED_000446</name>
</gene>
<evidence type="ECO:0000256" key="13">
    <source>
        <dbReference type="ARBA" id="ARBA00023002"/>
    </source>
</evidence>
<dbReference type="InterPro" id="IPR023359">
    <property type="entry name" value="Dihydro_DH_chainA_dom2"/>
</dbReference>